<evidence type="ECO:0000256" key="5">
    <source>
        <dbReference type="SAM" id="Phobius"/>
    </source>
</evidence>
<evidence type="ECO:0000256" key="3">
    <source>
        <dbReference type="ARBA" id="ARBA00023295"/>
    </source>
</evidence>
<dbReference type="SUPFAM" id="SSF51445">
    <property type="entry name" value="(Trans)glycosidases"/>
    <property type="match status" value="1"/>
</dbReference>
<feature type="transmembrane region" description="Helical" evidence="5">
    <location>
        <begin position="29"/>
        <end position="49"/>
    </location>
</feature>
<feature type="region of interest" description="Disordered" evidence="4">
    <location>
        <begin position="1"/>
        <end position="21"/>
    </location>
</feature>
<dbReference type="Pfam" id="PF02837">
    <property type="entry name" value="Glyco_hydro_2_N"/>
    <property type="match status" value="1"/>
</dbReference>
<dbReference type="InterPro" id="IPR017853">
    <property type="entry name" value="GH"/>
</dbReference>
<dbReference type="OrthoDB" id="5958808at2"/>
<dbReference type="Pfam" id="PF00652">
    <property type="entry name" value="Ricin_B_lectin"/>
    <property type="match status" value="1"/>
</dbReference>
<dbReference type="Gene3D" id="2.80.10.50">
    <property type="match status" value="1"/>
</dbReference>
<feature type="domain" description="Ricin B lectin" evidence="6">
    <location>
        <begin position="824"/>
        <end position="951"/>
    </location>
</feature>
<keyword evidence="5" id="KW-0472">Membrane</keyword>
<dbReference type="InterPro" id="IPR000772">
    <property type="entry name" value="Ricin_B_lectin"/>
</dbReference>
<dbReference type="SUPFAM" id="SSF49303">
    <property type="entry name" value="beta-Galactosidase/glucuronidase domain"/>
    <property type="match status" value="1"/>
</dbReference>
<dbReference type="Pfam" id="PF02836">
    <property type="entry name" value="Glyco_hydro_2_C"/>
    <property type="match status" value="1"/>
</dbReference>
<gene>
    <name evidence="7" type="ORF">DMA12_36035</name>
</gene>
<protein>
    <submittedName>
        <fullName evidence="7">Beta-galactosidase</fullName>
    </submittedName>
</protein>
<dbReference type="InterPro" id="IPR006103">
    <property type="entry name" value="Glyco_hydro_2_cat"/>
</dbReference>
<dbReference type="Gene3D" id="2.60.120.260">
    <property type="entry name" value="Galactose-binding domain-like"/>
    <property type="match status" value="1"/>
</dbReference>
<dbReference type="InterPro" id="IPR008979">
    <property type="entry name" value="Galactose-bd-like_sf"/>
</dbReference>
<sequence length="952" mass="102043">MPPKVPRHTPRTQSVLTRPPGRGDTVKRCAFVLSVVLVSIAGLVVPSAAAHTGTAASISRPAEAGSRQKISFNRGWRFVRSDVAGAQNPGFDDSKWGPVALPHDFDAPYDVGGATGGQSFSVGLGWYRKHFTVPTSWSGQRVELEFEGAFSVTDVWVNGTTIGTHRGGYTGFVFDITNAVRTGDNVIAVRVDNRWRPDLAPRTGDHQFSGGIYRDVFLNITNNVHVAWYGTFVTTPALTNPSWDTSNPAYYRNIDLSQYPSESDLRANLAARRSNVRVQTEVHNDSSAAVDVYARQEIRKQGSDTVLATFSSPAQTIGAASTSTLDALSGSPSDTANMVQGLDLWAPDNPALYTATTTLVVGGNVVDAYTTTFGFRSAQWKVDGFSLNGVRTLLVGADVHQDHGGWSNAVTDSGFERDVRYIREAGMNFIRGSHYPHDPSFADATDKLGVMFWSEAPFWATATAGREPTPTGTANDYQADGYPQKAADQAGFEQSAMDALRDMIRVNRNHPSIINWSMGNEVFFTSSATLGKAKALASKLRDYSHQLDPTRKAALGGVQRNSLDQLSVCDVAGYNGDGGKMTNTWMPNMVSEYGSYTSDRPGTYDPTYGDVKDPSDGTRFRLTTGSAGLAIWAGFDHGTIMDPSFARMGMIDYYRLPKNQWYWYRANKAKWSGTTNIADPAPVAREQSTRATATAMTLETGRYSSATITDDGTTDTQLVVTMRNASGMWVNDTRTVTLTVTSGPGVFPGGKSSTFTPGTQAFDGKAAIEFRSYYAGTTTVTAKSAGLPDATITITTIDTVGAVGEPEPAGFGNSALWQQPPTGTGSQLVGGQSGRCVEVPNSGTANGTQVQLGDCAGGSNQRWSYTTGKQLQVYGNKCLDANGQATGNGTQVIIWDCHGQSNQQWNLTPDGTITGAQSGLCLDANGAATANGTKIILWSCNGGPNQQWSLRT</sequence>
<comment type="similarity">
    <text evidence="1">Belongs to the glycosyl hydrolase 2 family.</text>
</comment>
<dbReference type="InterPro" id="IPR006102">
    <property type="entry name" value="Ig-like_GH2"/>
</dbReference>
<reference evidence="7 8" key="1">
    <citation type="submission" date="2018-05" db="EMBL/GenBank/DDBJ databases">
        <title>Evolution of GPA BGCs.</title>
        <authorList>
            <person name="Waglechner N."/>
            <person name="Wright G.D."/>
        </authorList>
    </citation>
    <scope>NUCLEOTIDE SEQUENCE [LARGE SCALE GENOMIC DNA]</scope>
    <source>
        <strain evidence="7 8">DSM 5908</strain>
    </source>
</reference>
<name>A0A428W3J8_AMYBA</name>
<dbReference type="Gene3D" id="2.60.40.10">
    <property type="entry name" value="Immunoglobulins"/>
    <property type="match status" value="2"/>
</dbReference>
<dbReference type="GO" id="GO:0004553">
    <property type="term" value="F:hydrolase activity, hydrolyzing O-glycosyl compounds"/>
    <property type="evidence" value="ECO:0007669"/>
    <property type="project" value="InterPro"/>
</dbReference>
<dbReference type="SUPFAM" id="SSF50370">
    <property type="entry name" value="Ricin B-like lectins"/>
    <property type="match status" value="1"/>
</dbReference>
<evidence type="ECO:0000313" key="7">
    <source>
        <dbReference type="EMBL" id="RSM37644.1"/>
    </source>
</evidence>
<keyword evidence="5" id="KW-0812">Transmembrane</keyword>
<dbReference type="SMART" id="SM00458">
    <property type="entry name" value="RICIN"/>
    <property type="match status" value="1"/>
</dbReference>
<dbReference type="AlphaFoldDB" id="A0A428W3J8"/>
<keyword evidence="8" id="KW-1185">Reference proteome</keyword>
<dbReference type="PANTHER" id="PTHR42732:SF1">
    <property type="entry name" value="BETA-MANNOSIDASE"/>
    <property type="match status" value="1"/>
</dbReference>
<dbReference type="InterPro" id="IPR051913">
    <property type="entry name" value="GH2_Domain-Containing"/>
</dbReference>
<dbReference type="Pfam" id="PF00703">
    <property type="entry name" value="Glyco_hydro_2"/>
    <property type="match status" value="1"/>
</dbReference>
<keyword evidence="5" id="KW-1133">Transmembrane helix</keyword>
<proteinExistence type="inferred from homology"/>
<dbReference type="PANTHER" id="PTHR42732">
    <property type="entry name" value="BETA-GALACTOSIDASE"/>
    <property type="match status" value="1"/>
</dbReference>
<dbReference type="EMBL" id="QHHU01000067">
    <property type="protein sequence ID" value="RSM37644.1"/>
    <property type="molecule type" value="Genomic_DNA"/>
</dbReference>
<keyword evidence="3" id="KW-0326">Glycosidase</keyword>
<dbReference type="InterPro" id="IPR036156">
    <property type="entry name" value="Beta-gal/glucu_dom_sf"/>
</dbReference>
<dbReference type="SUPFAM" id="SSF49785">
    <property type="entry name" value="Galactose-binding domain-like"/>
    <property type="match status" value="1"/>
</dbReference>
<evidence type="ECO:0000256" key="1">
    <source>
        <dbReference type="ARBA" id="ARBA00007401"/>
    </source>
</evidence>
<dbReference type="Gene3D" id="3.20.20.80">
    <property type="entry name" value="Glycosidases"/>
    <property type="match status" value="1"/>
</dbReference>
<comment type="caution">
    <text evidence="7">The sequence shown here is derived from an EMBL/GenBank/DDBJ whole genome shotgun (WGS) entry which is preliminary data.</text>
</comment>
<dbReference type="InterPro" id="IPR006104">
    <property type="entry name" value="Glyco_hydro_2_N"/>
</dbReference>
<dbReference type="CDD" id="cd23418">
    <property type="entry name" value="beta-trefoil_Ricin_XLN-like"/>
    <property type="match status" value="1"/>
</dbReference>
<evidence type="ECO:0000313" key="8">
    <source>
        <dbReference type="Proteomes" id="UP000286716"/>
    </source>
</evidence>
<dbReference type="Proteomes" id="UP000286716">
    <property type="component" value="Unassembled WGS sequence"/>
</dbReference>
<dbReference type="PROSITE" id="PS50231">
    <property type="entry name" value="RICIN_B_LECTIN"/>
    <property type="match status" value="1"/>
</dbReference>
<evidence type="ECO:0000256" key="4">
    <source>
        <dbReference type="SAM" id="MobiDB-lite"/>
    </source>
</evidence>
<dbReference type="InterPro" id="IPR013783">
    <property type="entry name" value="Ig-like_fold"/>
</dbReference>
<feature type="compositionally biased region" description="Basic residues" evidence="4">
    <location>
        <begin position="1"/>
        <end position="10"/>
    </location>
</feature>
<accession>A0A428W3J8</accession>
<dbReference type="GO" id="GO:0005975">
    <property type="term" value="P:carbohydrate metabolic process"/>
    <property type="evidence" value="ECO:0007669"/>
    <property type="project" value="InterPro"/>
</dbReference>
<dbReference type="InterPro" id="IPR035992">
    <property type="entry name" value="Ricin_B-like_lectins"/>
</dbReference>
<evidence type="ECO:0000256" key="2">
    <source>
        <dbReference type="ARBA" id="ARBA00022801"/>
    </source>
</evidence>
<keyword evidence="2" id="KW-0378">Hydrolase</keyword>
<evidence type="ECO:0000259" key="6">
    <source>
        <dbReference type="SMART" id="SM00458"/>
    </source>
</evidence>
<organism evidence="7 8">
    <name type="scientific">Amycolatopsis balhimycina DSM 5908</name>
    <dbReference type="NCBI Taxonomy" id="1081091"/>
    <lineage>
        <taxon>Bacteria</taxon>
        <taxon>Bacillati</taxon>
        <taxon>Actinomycetota</taxon>
        <taxon>Actinomycetes</taxon>
        <taxon>Pseudonocardiales</taxon>
        <taxon>Pseudonocardiaceae</taxon>
        <taxon>Amycolatopsis</taxon>
    </lineage>
</organism>